<feature type="region of interest" description="Disordered" evidence="1">
    <location>
        <begin position="1"/>
        <end position="30"/>
    </location>
</feature>
<feature type="region of interest" description="Disordered" evidence="1">
    <location>
        <begin position="217"/>
        <end position="253"/>
    </location>
</feature>
<feature type="compositionally biased region" description="Low complexity" evidence="1">
    <location>
        <begin position="217"/>
        <end position="231"/>
    </location>
</feature>
<dbReference type="Pfam" id="PF04167">
    <property type="entry name" value="DUF402"/>
    <property type="match status" value="1"/>
</dbReference>
<evidence type="ECO:0000256" key="1">
    <source>
        <dbReference type="SAM" id="MobiDB-lite"/>
    </source>
</evidence>
<dbReference type="Gene3D" id="2.40.380.10">
    <property type="entry name" value="FomD-like"/>
    <property type="match status" value="1"/>
</dbReference>
<dbReference type="RefSeq" id="WP_013495330.1">
    <property type="nucleotide sequence ID" value="NC_014831.1"/>
</dbReference>
<evidence type="ECO:0000313" key="4">
    <source>
        <dbReference type="Proteomes" id="UP000008915"/>
    </source>
</evidence>
<protein>
    <recommendedName>
        <fullName evidence="2">DUF402 domain-containing protein</fullName>
    </recommendedName>
</protein>
<reference evidence="4" key="2">
    <citation type="journal article" date="2010" name="Stand. Genomic Sci.">
        <title>Complete genome sequence of Thermaerobacter marianensis type strain (7p75aT).</title>
        <authorList>
            <person name="Han C."/>
            <person name="Gu W."/>
            <person name="Zhang X."/>
            <person name="Lapidus A."/>
            <person name="Nolan M."/>
            <person name="Copeland A."/>
            <person name="Lucas S."/>
            <person name="Glavina Del Rio T."/>
            <person name="Tice H."/>
            <person name="Cheng J."/>
            <person name="Tapia R."/>
            <person name="Goodwin L."/>
            <person name="Pitluck S."/>
            <person name="Pagani I."/>
            <person name="Ivanova N."/>
            <person name="Mavromatis K."/>
            <person name="Mikhailova N."/>
            <person name="Pati A."/>
            <person name="Chen A."/>
            <person name="Palaniappan K."/>
            <person name="Land M."/>
            <person name="Hauser L."/>
            <person name="Chang Y."/>
            <person name="Jeffries C."/>
            <person name="Schneider S."/>
            <person name="Rohde M."/>
            <person name="Goker M."/>
            <person name="Pukall R."/>
            <person name="Woyke T."/>
            <person name="Bristow J."/>
            <person name="Eisen J."/>
            <person name="Markowitz V."/>
            <person name="Hugenholtz P."/>
            <person name="Kyrpides N."/>
            <person name="Klenk H."/>
            <person name="Detter J."/>
        </authorList>
    </citation>
    <scope>NUCLEOTIDE SEQUENCE [LARGE SCALE GENOMIC DNA]</scope>
    <source>
        <strain evidence="4">ATCC 700841 / DSM 12885 / JCM 10246 / 7p75a</strain>
    </source>
</reference>
<dbReference type="EMBL" id="CP002344">
    <property type="protein sequence ID" value="ADU51025.1"/>
    <property type="molecule type" value="Genomic_DNA"/>
</dbReference>
<feature type="compositionally biased region" description="Gly residues" evidence="1">
    <location>
        <begin position="235"/>
        <end position="253"/>
    </location>
</feature>
<name>E6SJ97_THEM7</name>
<feature type="domain" description="DUF402" evidence="2">
    <location>
        <begin position="140"/>
        <end position="209"/>
    </location>
</feature>
<dbReference type="InterPro" id="IPR007295">
    <property type="entry name" value="DUF402"/>
</dbReference>
<sequence>MNPSPLPGAGGGSAGPEWPAVTGAPGLPPRPARRVQVEAWLATGRLKATWEGTLIEGPGWWCVAAEWSRGPVAAGPLTFEPGDRLLEVYWADRWYNVFRVARPGPPGGAGRPAPEGTGRGGKGRAGDERWGGGWGGAGWAGELKGYYVNLSTPARLVEPAAGGAGQPGGPPAPPGLRLVYVDGVLDAVIGPDGRWQWVDRDEFRQLVRAAGRSRWAHPAGAKAAAAGGPEPAGRRGTGSSGGGDPAAGMRGGAEGLPDAPAWVEAARRLAAALARGAGAFVAGLVPWDQLERRVRASRP</sequence>
<dbReference type="STRING" id="644966.Tmar_0911"/>
<dbReference type="HOGENOM" id="CLU_908922_0_0_9"/>
<feature type="region of interest" description="Disordered" evidence="1">
    <location>
        <begin position="101"/>
        <end position="133"/>
    </location>
</feature>
<evidence type="ECO:0000259" key="2">
    <source>
        <dbReference type="Pfam" id="PF04167"/>
    </source>
</evidence>
<proteinExistence type="predicted"/>
<dbReference type="KEGG" id="tmr:Tmar_0911"/>
<reference evidence="3 4" key="1">
    <citation type="journal article" date="2010" name="Stand. Genomic Sci.">
        <title>Complete genome sequence of Thermaerobacter marianensis type strain (7p75a).</title>
        <authorList>
            <person name="Han C."/>
            <person name="Gu W."/>
            <person name="Zhang X."/>
            <person name="Lapidus A."/>
            <person name="Nolan M."/>
            <person name="Copeland A."/>
            <person name="Lucas S."/>
            <person name="Del Rio T.G."/>
            <person name="Tice H."/>
            <person name="Cheng J.F."/>
            <person name="Tapia R."/>
            <person name="Goodwin L."/>
            <person name="Pitluck S."/>
            <person name="Pagani I."/>
            <person name="Ivanova N."/>
            <person name="Mavromatis K."/>
            <person name="Mikhailova N."/>
            <person name="Pati A."/>
            <person name="Chen A."/>
            <person name="Palaniappan K."/>
            <person name="Land M."/>
            <person name="Hauser L."/>
            <person name="Chang Y.J."/>
            <person name="Jeffries C.D."/>
            <person name="Schneider S."/>
            <person name="Rohde M."/>
            <person name="Goker M."/>
            <person name="Pukall R."/>
            <person name="Woyke T."/>
            <person name="Bristow J."/>
            <person name="Eisen J.A."/>
            <person name="Markowitz V."/>
            <person name="Hugenholtz P."/>
            <person name="Kyrpides N.C."/>
            <person name="Klenk H.P."/>
            <person name="Detter J.C."/>
        </authorList>
    </citation>
    <scope>NUCLEOTIDE SEQUENCE [LARGE SCALE GENOMIC DNA]</scope>
    <source>
        <strain evidence="4">ATCC 700841 / DSM 12885 / JCM 10246 / 7p75a</strain>
    </source>
</reference>
<keyword evidence="4" id="KW-1185">Reference proteome</keyword>
<dbReference type="OrthoDB" id="4327917at2"/>
<gene>
    <name evidence="3" type="ordered locus">Tmar_0911</name>
</gene>
<dbReference type="InterPro" id="IPR035930">
    <property type="entry name" value="FomD-like_sf"/>
</dbReference>
<dbReference type="SUPFAM" id="SSF159234">
    <property type="entry name" value="FomD-like"/>
    <property type="match status" value="1"/>
</dbReference>
<accession>E6SJ97</accession>
<dbReference type="Proteomes" id="UP000008915">
    <property type="component" value="Chromosome"/>
</dbReference>
<evidence type="ECO:0000313" key="3">
    <source>
        <dbReference type="EMBL" id="ADU51025.1"/>
    </source>
</evidence>
<organism evidence="3 4">
    <name type="scientific">Thermaerobacter marianensis (strain ATCC 700841 / DSM 12885 / JCM 10246 / 7p75a)</name>
    <dbReference type="NCBI Taxonomy" id="644966"/>
    <lineage>
        <taxon>Bacteria</taxon>
        <taxon>Bacillati</taxon>
        <taxon>Bacillota</taxon>
        <taxon>Clostridia</taxon>
        <taxon>Eubacteriales</taxon>
        <taxon>Clostridiales Family XVII. Incertae Sedis</taxon>
        <taxon>Thermaerobacter</taxon>
    </lineage>
</organism>
<dbReference type="AlphaFoldDB" id="E6SJ97"/>